<dbReference type="PROSITE" id="PS51898">
    <property type="entry name" value="TYR_RECOMBINASE"/>
    <property type="match status" value="1"/>
</dbReference>
<keyword evidence="3" id="KW-0233">DNA recombination</keyword>
<reference evidence="5" key="1">
    <citation type="journal article" date="2021" name="PeerJ">
        <title>Extensive microbial diversity within the chicken gut microbiome revealed by metagenomics and culture.</title>
        <authorList>
            <person name="Gilroy R."/>
            <person name="Ravi A."/>
            <person name="Getino M."/>
            <person name="Pursley I."/>
            <person name="Horton D.L."/>
            <person name="Alikhan N.F."/>
            <person name="Baker D."/>
            <person name="Gharbi K."/>
            <person name="Hall N."/>
            <person name="Watson M."/>
            <person name="Adriaenssens E.M."/>
            <person name="Foster-Nyarko E."/>
            <person name="Jarju S."/>
            <person name="Secka A."/>
            <person name="Antonio M."/>
            <person name="Oren A."/>
            <person name="Chaudhuri R.R."/>
            <person name="La Ragione R."/>
            <person name="Hildebrand F."/>
            <person name="Pallen M.J."/>
        </authorList>
    </citation>
    <scope>NUCLEOTIDE SEQUENCE</scope>
    <source>
        <strain evidence="5">CHK179-5677</strain>
    </source>
</reference>
<dbReference type="Pfam" id="PF00589">
    <property type="entry name" value="Phage_integrase"/>
    <property type="match status" value="1"/>
</dbReference>
<dbReference type="GO" id="GO:0006310">
    <property type="term" value="P:DNA recombination"/>
    <property type="evidence" value="ECO:0007669"/>
    <property type="project" value="UniProtKB-KW"/>
</dbReference>
<reference evidence="5" key="2">
    <citation type="submission" date="2021-09" db="EMBL/GenBank/DDBJ databases">
        <authorList>
            <person name="Gilroy R."/>
        </authorList>
    </citation>
    <scope>NUCLEOTIDE SEQUENCE</scope>
    <source>
        <strain evidence="5">CHK179-5677</strain>
    </source>
</reference>
<dbReference type="CDD" id="cd00397">
    <property type="entry name" value="DNA_BRE_C"/>
    <property type="match status" value="1"/>
</dbReference>
<dbReference type="RefSeq" id="WP_294755987.1">
    <property type="nucleotide sequence ID" value="NZ_DYUC01000106.1"/>
</dbReference>
<gene>
    <name evidence="5" type="ORF">K8V01_10780</name>
</gene>
<dbReference type="InterPro" id="IPR013762">
    <property type="entry name" value="Integrase-like_cat_sf"/>
</dbReference>
<evidence type="ECO:0000256" key="2">
    <source>
        <dbReference type="ARBA" id="ARBA00023125"/>
    </source>
</evidence>
<dbReference type="Gene3D" id="1.10.150.130">
    <property type="match status" value="1"/>
</dbReference>
<dbReference type="InterPro" id="IPR010998">
    <property type="entry name" value="Integrase_recombinase_N"/>
</dbReference>
<evidence type="ECO:0000313" key="6">
    <source>
        <dbReference type="Proteomes" id="UP000760668"/>
    </source>
</evidence>
<feature type="domain" description="Tyr recombinase" evidence="4">
    <location>
        <begin position="192"/>
        <end position="373"/>
    </location>
</feature>
<dbReference type="PANTHER" id="PTHR30349:SF41">
    <property type="entry name" value="INTEGRASE_RECOMBINASE PROTEIN MJ0367-RELATED"/>
    <property type="match status" value="1"/>
</dbReference>
<dbReference type="Pfam" id="PF13240">
    <property type="entry name" value="Zn_Ribbon_1"/>
    <property type="match status" value="1"/>
</dbReference>
<accession>A0A921STF5</accession>
<sequence length="375" mass="42408">MKCRKCHQEIPDGSRFCLRCGAPQQVSQNTKSRGNGTGSVYKRGGTWTAVRVLGYTTDKAGRLHKTTASKGGFRTKKEALEYLPKLFAEERQKRRMTWQQVYTSWQPTHRAGKSTMDCYSAANKWFRPLWPLWLDDIDIDDLQACLDDCQKGRRTRENMKALAGLLYKYAVPRHLAQLNLGQYLIVSGESGGEKTALPEDALEAIRAAVETVPGAGYVLAQCYLGFRPSELLALDAKDYDRKERAFVGGSKTDAGKDRIVTVSPKIQPIIDRLVRDKIAGPVFCAEDGSRMTIKQYRAMFYDVLDACGVDNPVEGSERRHRYTPHSCRHTFATLMKRVEGADKDKLELIGHTSTEMLRHYQDVSFDDLRRITDVI</sequence>
<dbReference type="InterPro" id="IPR002104">
    <property type="entry name" value="Integrase_catalytic"/>
</dbReference>
<dbReference type="GO" id="GO:0015074">
    <property type="term" value="P:DNA integration"/>
    <property type="evidence" value="ECO:0007669"/>
    <property type="project" value="InterPro"/>
</dbReference>
<evidence type="ECO:0000259" key="4">
    <source>
        <dbReference type="PROSITE" id="PS51898"/>
    </source>
</evidence>
<dbReference type="AlphaFoldDB" id="A0A921STF5"/>
<dbReference type="EMBL" id="DYUC01000106">
    <property type="protein sequence ID" value="HJG87488.1"/>
    <property type="molecule type" value="Genomic_DNA"/>
</dbReference>
<dbReference type="Gene3D" id="1.10.443.10">
    <property type="entry name" value="Intergrase catalytic core"/>
    <property type="match status" value="1"/>
</dbReference>
<organism evidence="5 6">
    <name type="scientific">Pseudoflavonifractor capillosus</name>
    <dbReference type="NCBI Taxonomy" id="106588"/>
    <lineage>
        <taxon>Bacteria</taxon>
        <taxon>Bacillati</taxon>
        <taxon>Bacillota</taxon>
        <taxon>Clostridia</taxon>
        <taxon>Eubacteriales</taxon>
        <taxon>Oscillospiraceae</taxon>
        <taxon>Pseudoflavonifractor</taxon>
    </lineage>
</organism>
<dbReference type="InterPro" id="IPR026870">
    <property type="entry name" value="Zinc_ribbon_dom"/>
</dbReference>
<comment type="similarity">
    <text evidence="1">Belongs to the 'phage' integrase family.</text>
</comment>
<dbReference type="Proteomes" id="UP000760668">
    <property type="component" value="Unassembled WGS sequence"/>
</dbReference>
<evidence type="ECO:0000256" key="3">
    <source>
        <dbReference type="ARBA" id="ARBA00023172"/>
    </source>
</evidence>
<dbReference type="GO" id="GO:0003677">
    <property type="term" value="F:DNA binding"/>
    <property type="evidence" value="ECO:0007669"/>
    <property type="project" value="UniProtKB-KW"/>
</dbReference>
<dbReference type="SUPFAM" id="SSF56349">
    <property type="entry name" value="DNA breaking-rejoining enzymes"/>
    <property type="match status" value="1"/>
</dbReference>
<protein>
    <submittedName>
        <fullName evidence="5">Tyrosine-type recombinase/integrase</fullName>
    </submittedName>
</protein>
<keyword evidence="2" id="KW-0238">DNA-binding</keyword>
<proteinExistence type="inferred from homology"/>
<dbReference type="InterPro" id="IPR011010">
    <property type="entry name" value="DNA_brk_join_enz"/>
</dbReference>
<evidence type="ECO:0000313" key="5">
    <source>
        <dbReference type="EMBL" id="HJG87488.1"/>
    </source>
</evidence>
<dbReference type="PANTHER" id="PTHR30349">
    <property type="entry name" value="PHAGE INTEGRASE-RELATED"/>
    <property type="match status" value="1"/>
</dbReference>
<name>A0A921STF5_9FIRM</name>
<evidence type="ECO:0000256" key="1">
    <source>
        <dbReference type="ARBA" id="ARBA00008857"/>
    </source>
</evidence>
<comment type="caution">
    <text evidence="5">The sequence shown here is derived from an EMBL/GenBank/DDBJ whole genome shotgun (WGS) entry which is preliminary data.</text>
</comment>
<dbReference type="InterPro" id="IPR050090">
    <property type="entry name" value="Tyrosine_recombinase_XerCD"/>
</dbReference>